<comment type="function">
    <text evidence="5">Cell division protein that is involved in the assembly of the Z ring. May serve as a membrane anchor for the Z ring.</text>
</comment>
<comment type="similarity">
    <text evidence="5">Belongs to the FtsA/MreB family.</text>
</comment>
<dbReference type="PANTHER" id="PTHR32432:SF4">
    <property type="entry name" value="CELL DIVISION PROTEIN FTSA"/>
    <property type="match status" value="1"/>
</dbReference>
<dbReference type="EMBL" id="CP071250">
    <property type="protein sequence ID" value="UUF07845.1"/>
    <property type="molecule type" value="Genomic_DNA"/>
</dbReference>
<dbReference type="GO" id="GO:0009898">
    <property type="term" value="C:cytoplasmic side of plasma membrane"/>
    <property type="evidence" value="ECO:0007669"/>
    <property type="project" value="TreeGrafter"/>
</dbReference>
<evidence type="ECO:0000313" key="7">
    <source>
        <dbReference type="EMBL" id="UUF07845.1"/>
    </source>
</evidence>
<dbReference type="InterPro" id="IPR003494">
    <property type="entry name" value="SHS2_FtsA"/>
</dbReference>
<dbReference type="Gene3D" id="3.30.420.40">
    <property type="match status" value="2"/>
</dbReference>
<keyword evidence="1" id="KW-1003">Cell membrane</keyword>
<dbReference type="InterPro" id="IPR050696">
    <property type="entry name" value="FtsA/MreB"/>
</dbReference>
<accession>A0A9Q9CFS4</accession>
<dbReference type="InterPro" id="IPR020823">
    <property type="entry name" value="Cell_div_FtsA"/>
</dbReference>
<comment type="subunit">
    <text evidence="5">Interacts with FtsZ.</text>
</comment>
<dbReference type="SMART" id="SM00842">
    <property type="entry name" value="FtsA"/>
    <property type="match status" value="1"/>
</dbReference>
<dbReference type="PIRSF" id="PIRSF003101">
    <property type="entry name" value="FtsA"/>
    <property type="match status" value="1"/>
</dbReference>
<dbReference type="GO" id="GO:0051301">
    <property type="term" value="P:cell division"/>
    <property type="evidence" value="ECO:0007669"/>
    <property type="project" value="UniProtKB-KW"/>
</dbReference>
<evidence type="ECO:0000313" key="8">
    <source>
        <dbReference type="Proteomes" id="UP001058072"/>
    </source>
</evidence>
<keyword evidence="3" id="KW-0472">Membrane</keyword>
<dbReference type="GO" id="GO:0032153">
    <property type="term" value="C:cell division site"/>
    <property type="evidence" value="ECO:0007669"/>
    <property type="project" value="TreeGrafter"/>
</dbReference>
<evidence type="ECO:0000256" key="4">
    <source>
        <dbReference type="ARBA" id="ARBA00023306"/>
    </source>
</evidence>
<feature type="domain" description="SHS2" evidence="6">
    <location>
        <begin position="13"/>
        <end position="199"/>
    </location>
</feature>
<dbReference type="Proteomes" id="UP001058072">
    <property type="component" value="Chromosome"/>
</dbReference>
<dbReference type="SUPFAM" id="SSF53067">
    <property type="entry name" value="Actin-like ATPase domain"/>
    <property type="match status" value="2"/>
</dbReference>
<evidence type="ECO:0000256" key="2">
    <source>
        <dbReference type="ARBA" id="ARBA00022618"/>
    </source>
</evidence>
<keyword evidence="2 5" id="KW-0132">Cell division</keyword>
<evidence type="ECO:0000256" key="1">
    <source>
        <dbReference type="ARBA" id="ARBA00022475"/>
    </source>
</evidence>
<evidence type="ECO:0000256" key="3">
    <source>
        <dbReference type="ARBA" id="ARBA00023136"/>
    </source>
</evidence>
<name>A0A9Q9CFS4_9FIRM</name>
<dbReference type="PANTHER" id="PTHR32432">
    <property type="entry name" value="CELL DIVISION PROTEIN FTSA-RELATED"/>
    <property type="match status" value="1"/>
</dbReference>
<reference evidence="7" key="1">
    <citation type="submission" date="2021-03" db="EMBL/GenBank/DDBJ databases">
        <title>Comparative Genomics and Metabolomics in the genus Turicibacter.</title>
        <authorList>
            <person name="Maki J."/>
            <person name="Looft T."/>
        </authorList>
    </citation>
    <scope>NUCLEOTIDE SEQUENCE</scope>
    <source>
        <strain evidence="7">ISU324</strain>
    </source>
</reference>
<keyword evidence="4 5" id="KW-0131">Cell cycle</keyword>
<organism evidence="7 8">
    <name type="scientific">Turicibacter bilis</name>
    <dbReference type="NCBI Taxonomy" id="2735723"/>
    <lineage>
        <taxon>Bacteria</taxon>
        <taxon>Bacillati</taxon>
        <taxon>Bacillota</taxon>
        <taxon>Erysipelotrichia</taxon>
        <taxon>Erysipelotrichales</taxon>
        <taxon>Turicibacteraceae</taxon>
        <taxon>Turicibacter</taxon>
    </lineage>
</organism>
<evidence type="ECO:0000256" key="5">
    <source>
        <dbReference type="PIRNR" id="PIRNR003101"/>
    </source>
</evidence>
<dbReference type="Pfam" id="PF02491">
    <property type="entry name" value="SHS2_FTSA"/>
    <property type="match status" value="1"/>
</dbReference>
<dbReference type="Pfam" id="PF14450">
    <property type="entry name" value="FtsA"/>
    <property type="match status" value="1"/>
</dbReference>
<gene>
    <name evidence="7" type="primary">pilM</name>
    <name evidence="7" type="ORF">J0J70_09480</name>
</gene>
<sequence length="447" mass="49705">MLVEWFEVKNNIYACLEIGCAEARMMVCNIRQERLYVLSQQSVVATGIENGNVVNVNQIVEKLKLLKANVEADLKQDIQNVLLAVPSVECRIDNVANSLELDPNQPISHANIKQLFRDIINQPTYHDQVAINIVPRAFVVDDKNAIQNPLGIIGKQLILHAQKVTASASLVYNLINIAELAGFRIADIVLGSVAETMYALTSEQLKKGACHVNIGKDMTTITVVHSGKVVSSVSLSTGGKDVTQHISDAFKVDEQTAEMLKLNFGRIYHESTAPEIIYADDLDGQFVCVTRQMLTDIITSRYEAILKVVKQYLIENCYKHDQMQYIFTGGASEIEGFNLLAKAIFAQEVTVFTPSMLGARSAKYVKLIGMATFIHEMSLLTGQKSNIIDFDQYANVIPDSPLSMVESISTEVTPKTKGHDRTFMDHKLENSGVLVRIFDMIFDEKVE</sequence>
<proteinExistence type="inferred from homology"/>
<protein>
    <recommendedName>
        <fullName evidence="5">Cell division protein FtsA</fullName>
    </recommendedName>
</protein>
<evidence type="ECO:0000259" key="6">
    <source>
        <dbReference type="SMART" id="SM00842"/>
    </source>
</evidence>
<dbReference type="InterPro" id="IPR043129">
    <property type="entry name" value="ATPase_NBD"/>
</dbReference>
<dbReference type="AlphaFoldDB" id="A0A9Q9CFS4"/>